<reference evidence="1 2" key="1">
    <citation type="submission" date="2024-01" db="EMBL/GenBank/DDBJ databases">
        <title>Genome assemblies of Stephania.</title>
        <authorList>
            <person name="Yang L."/>
        </authorList>
    </citation>
    <scope>NUCLEOTIDE SEQUENCE [LARGE SCALE GENOMIC DNA]</scope>
    <source>
        <strain evidence="1">YNDBR</strain>
        <tissue evidence="1">Leaf</tissue>
    </source>
</reference>
<organism evidence="1 2">
    <name type="scientific">Stephania yunnanensis</name>
    <dbReference type="NCBI Taxonomy" id="152371"/>
    <lineage>
        <taxon>Eukaryota</taxon>
        <taxon>Viridiplantae</taxon>
        <taxon>Streptophyta</taxon>
        <taxon>Embryophyta</taxon>
        <taxon>Tracheophyta</taxon>
        <taxon>Spermatophyta</taxon>
        <taxon>Magnoliopsida</taxon>
        <taxon>Ranunculales</taxon>
        <taxon>Menispermaceae</taxon>
        <taxon>Menispermoideae</taxon>
        <taxon>Cissampelideae</taxon>
        <taxon>Stephania</taxon>
    </lineage>
</organism>
<protein>
    <submittedName>
        <fullName evidence="1">Uncharacterized protein</fullName>
    </submittedName>
</protein>
<dbReference type="EMBL" id="JBBNAF010000002">
    <property type="protein sequence ID" value="KAK9162515.1"/>
    <property type="molecule type" value="Genomic_DNA"/>
</dbReference>
<dbReference type="PANTHER" id="PTHR34121">
    <property type="entry name" value="MYOSIN-11"/>
    <property type="match status" value="1"/>
</dbReference>
<accession>A0AAP0L255</accession>
<comment type="caution">
    <text evidence="1">The sequence shown here is derived from an EMBL/GenBank/DDBJ whole genome shotgun (WGS) entry which is preliminary data.</text>
</comment>
<gene>
    <name evidence="1" type="ORF">Syun_003417</name>
</gene>
<dbReference type="Proteomes" id="UP001420932">
    <property type="component" value="Unassembled WGS sequence"/>
</dbReference>
<evidence type="ECO:0000313" key="2">
    <source>
        <dbReference type="Proteomes" id="UP001420932"/>
    </source>
</evidence>
<dbReference type="AlphaFoldDB" id="A0AAP0L255"/>
<evidence type="ECO:0000313" key="1">
    <source>
        <dbReference type="EMBL" id="KAK9162515.1"/>
    </source>
</evidence>
<keyword evidence="2" id="KW-1185">Reference proteome</keyword>
<sequence length="271" mass="30601">MNFFDVFLYSQALEGITLLCLTGGKEVHNAIASSIQDLAKAFSTYQDEILGVEVCTHLHTIHGFGLEFWREKRGVWLERVLENQRKDGVGAKDLKELDRRLRLRLHPPTNIFSSALSLIRASLQILLWIATNSNRRRCSFLLYRRRRSLLRYLGRCSTSTSTYHSHQFRPPLLPGLEDSAPAAAYLLCCLRSFLRFLHVPPPVIPPPTKCRTAVLSLFLSTLSFPCVFPLPSLNIGRPPPCCPTRDPYHPYPVPLPSSFPKPIVGCADSAF</sequence>
<name>A0AAP0L255_9MAGN</name>
<proteinExistence type="predicted"/>
<dbReference type="PANTHER" id="PTHR34121:SF1">
    <property type="entry name" value="FILAMIN-A-INTERACTING PROTEIN 1"/>
    <property type="match status" value="1"/>
</dbReference>